<name>A0A5R9BZQ3_9LACO</name>
<organism evidence="2 3">
    <name type="scientific">Pediococcus stilesii</name>
    <dbReference type="NCBI Taxonomy" id="331679"/>
    <lineage>
        <taxon>Bacteria</taxon>
        <taxon>Bacillati</taxon>
        <taxon>Bacillota</taxon>
        <taxon>Bacilli</taxon>
        <taxon>Lactobacillales</taxon>
        <taxon>Lactobacillaceae</taxon>
        <taxon>Pediococcus</taxon>
    </lineage>
</organism>
<dbReference type="InterPro" id="IPR024465">
    <property type="entry name" value="DUF2399"/>
</dbReference>
<evidence type="ECO:0000313" key="2">
    <source>
        <dbReference type="EMBL" id="TLQ05632.1"/>
    </source>
</evidence>
<reference evidence="2 3" key="1">
    <citation type="submission" date="2019-05" db="EMBL/GenBank/DDBJ databases">
        <title>The metagenome of a microbial culture collection derived from dairy environment covers the genomic content of the human microbiome.</title>
        <authorList>
            <person name="Roder T."/>
            <person name="Wuthrich D."/>
            <person name="Sattari Z."/>
            <person name="Von Ah U."/>
            <person name="Bar C."/>
            <person name="Ronchi F."/>
            <person name="Macpherson A.J."/>
            <person name="Ganal-Vonarburg S.C."/>
            <person name="Bruggmann R."/>
            <person name="Vergeres G."/>
        </authorList>
    </citation>
    <scope>NUCLEOTIDE SEQUENCE [LARGE SCALE GENOMIC DNA]</scope>
    <source>
        <strain evidence="2 3">FAM 18815</strain>
    </source>
</reference>
<feature type="domain" description="DUF2399" evidence="1">
    <location>
        <begin position="107"/>
        <end position="195"/>
    </location>
</feature>
<dbReference type="OrthoDB" id="2312721at2"/>
<proteinExistence type="predicted"/>
<dbReference type="EMBL" id="VBTH01000001">
    <property type="protein sequence ID" value="TLQ05632.1"/>
    <property type="molecule type" value="Genomic_DNA"/>
</dbReference>
<evidence type="ECO:0000259" key="1">
    <source>
        <dbReference type="Pfam" id="PF09664"/>
    </source>
</evidence>
<sequence>MSKYGEDFLRMAKRPLPIHAEELDHWFDLMRRGSLLPPRSIQAVYSGLVGHALSDPRVDPEHYYYYTWMVDYLASQDVIVNELSAQLIGMAFVSTGVLKTDLPEPLTLNPWQVDDLMEWSLVSKKAVIIENNGVFIWLHHLHPQWPLIDQGGNDFQPAYLKLLSRFVRRGLQVTYLGDLDATGIRMADTLRQALPECPAFLAIQSPKRLMGWLSMYGKDDVIRTQEQKVQNSELRKEMNSIVLLGKFVEQEQLLEEYEQLIEAWLKKDDLF</sequence>
<dbReference type="RefSeq" id="WP_138473535.1">
    <property type="nucleotide sequence ID" value="NZ_VBTH01000001.1"/>
</dbReference>
<gene>
    <name evidence="2" type="ORF">FEZ51_00155</name>
</gene>
<dbReference type="Pfam" id="PF09664">
    <property type="entry name" value="DUF2399"/>
    <property type="match status" value="1"/>
</dbReference>
<dbReference type="AlphaFoldDB" id="A0A5R9BZQ3"/>
<comment type="caution">
    <text evidence="2">The sequence shown here is derived from an EMBL/GenBank/DDBJ whole genome shotgun (WGS) entry which is preliminary data.</text>
</comment>
<protein>
    <submittedName>
        <fullName evidence="2">DUF2399 domain-containing protein</fullName>
    </submittedName>
</protein>
<accession>A0A5R9BZQ3</accession>
<evidence type="ECO:0000313" key="3">
    <source>
        <dbReference type="Proteomes" id="UP000305541"/>
    </source>
</evidence>
<dbReference type="Proteomes" id="UP000305541">
    <property type="component" value="Unassembled WGS sequence"/>
</dbReference>